<evidence type="ECO:0000256" key="10">
    <source>
        <dbReference type="PIRSR" id="PIRSR601088-3"/>
    </source>
</evidence>
<evidence type="ECO:0000256" key="9">
    <source>
        <dbReference type="PIRSR" id="PIRSR601088-2"/>
    </source>
</evidence>
<evidence type="ECO:0000256" key="12">
    <source>
        <dbReference type="RuleBase" id="RU361152"/>
    </source>
</evidence>
<keyword evidence="3 10" id="KW-0479">Metal-binding</keyword>
<keyword evidence="7" id="KW-0119">Carbohydrate metabolism</keyword>
<dbReference type="InterPro" id="IPR053715">
    <property type="entry name" value="GH4_Enzyme_sf"/>
</dbReference>
<evidence type="ECO:0000256" key="6">
    <source>
        <dbReference type="ARBA" id="ARBA00023211"/>
    </source>
</evidence>
<organism evidence="14 15">
    <name type="scientific">Curtobacterium oceanosedimentum</name>
    <dbReference type="NCBI Taxonomy" id="465820"/>
    <lineage>
        <taxon>Bacteria</taxon>
        <taxon>Bacillati</taxon>
        <taxon>Actinomycetota</taxon>
        <taxon>Actinomycetes</taxon>
        <taxon>Micrococcales</taxon>
        <taxon>Microbacteriaceae</taxon>
        <taxon>Curtobacterium</taxon>
    </lineage>
</organism>
<name>A0A147DRI2_9MICO</name>
<evidence type="ECO:0000256" key="8">
    <source>
        <dbReference type="ARBA" id="ARBA00023295"/>
    </source>
</evidence>
<keyword evidence="5 12" id="KW-0520">NAD</keyword>
<evidence type="ECO:0000256" key="2">
    <source>
        <dbReference type="ARBA" id="ARBA00010141"/>
    </source>
</evidence>
<dbReference type="PATRIC" id="fig|465820.4.peg.1401"/>
<dbReference type="InterPro" id="IPR022616">
    <property type="entry name" value="Glyco_hydro_4_C"/>
</dbReference>
<comment type="cofactor">
    <cofactor evidence="12">
        <name>NAD(+)</name>
        <dbReference type="ChEBI" id="CHEBI:57540"/>
    </cofactor>
    <text evidence="12">Binds 1 NAD(+) per subunit.</text>
</comment>
<dbReference type="Pfam" id="PF11975">
    <property type="entry name" value="Glyco_hydro_4C"/>
    <property type="match status" value="1"/>
</dbReference>
<dbReference type="GO" id="GO:0004553">
    <property type="term" value="F:hydrolase activity, hydrolyzing O-glycosyl compounds"/>
    <property type="evidence" value="ECO:0007669"/>
    <property type="project" value="InterPro"/>
</dbReference>
<comment type="caution">
    <text evidence="14">The sequence shown here is derived from an EMBL/GenBank/DDBJ whole genome shotgun (WGS) entry which is preliminary data.</text>
</comment>
<dbReference type="InterPro" id="IPR015955">
    <property type="entry name" value="Lactate_DH/Glyco_Ohase_4_C"/>
</dbReference>
<dbReference type="InterPro" id="IPR001088">
    <property type="entry name" value="Glyco_hydro_4"/>
</dbReference>
<dbReference type="GO" id="GO:0016616">
    <property type="term" value="F:oxidoreductase activity, acting on the CH-OH group of donors, NAD or NADP as acceptor"/>
    <property type="evidence" value="ECO:0007669"/>
    <property type="project" value="InterPro"/>
</dbReference>
<sequence length="453" mass="49995">MLPSSRSAVAPAVGHAPRIVFVGAGSVVFTRQLLADLLRYDDLPQLDLRLFDVDERRLAVAEATAHQVSERLGRPVTVTATTDRRRALADADFVVDMVQIGGIAATRTDLEIPERYGLHQTIGDTTGVGGVFRALRTFPFLTELTADMREVAPDAVLLNYTNPMAMNIWWANTVAPDITALGLCHSVYWTAHDLAELVGLDVEQTRFRAAGVNHQSWLLEWTHEGEDLYPRLRERIRQDPELERRVRVEMYKRIGFYPTETSEHSSEYLSWFLRSPEQVDRFRLRPLEYVGISEDNVAEFEAAERDLAAGRPVPLEEGASEYAPQVIHSLVTGTEREIHANVPNTGLIDNLPAGCVVEVPTTVGADGIAPIPMGALPVQAAALNRSYVSVNELTVHAARTGDPVAIRQAVLMDPNASSTLTPEQIWELCNELVVAHGDLLPEPLRVTVPARGI</sequence>
<evidence type="ECO:0000313" key="14">
    <source>
        <dbReference type="EMBL" id="KTR52342.1"/>
    </source>
</evidence>
<keyword evidence="8 12" id="KW-0326">Glycosidase</keyword>
<dbReference type="Pfam" id="PF02056">
    <property type="entry name" value="Glyco_hydro_4"/>
    <property type="match status" value="1"/>
</dbReference>
<dbReference type="Proteomes" id="UP000072763">
    <property type="component" value="Unassembled WGS sequence"/>
</dbReference>
<feature type="site" description="Increases basicity of active site Tyr" evidence="11">
    <location>
        <position position="124"/>
    </location>
</feature>
<dbReference type="PRINTS" id="PR00732">
    <property type="entry name" value="GLHYDRLASE4"/>
</dbReference>
<keyword evidence="10" id="KW-0408">Iron</keyword>
<keyword evidence="10" id="KW-0533">Nickel</keyword>
<dbReference type="InterPro" id="IPR036291">
    <property type="entry name" value="NAD(P)-bd_dom_sf"/>
</dbReference>
<evidence type="ECO:0000256" key="5">
    <source>
        <dbReference type="ARBA" id="ARBA00023027"/>
    </source>
</evidence>
<dbReference type="OrthoDB" id="9767022at2"/>
<gene>
    <name evidence="14" type="ORF">NS359_06630</name>
</gene>
<dbReference type="STRING" id="465820.NS263_04740"/>
<dbReference type="SUPFAM" id="SSF56327">
    <property type="entry name" value="LDH C-terminal domain-like"/>
    <property type="match status" value="1"/>
</dbReference>
<feature type="binding site" evidence="9">
    <location>
        <position position="162"/>
    </location>
    <ligand>
        <name>substrate</name>
    </ligand>
</feature>
<keyword evidence="10" id="KW-0170">Cobalt</keyword>
<dbReference type="GO" id="GO:0005975">
    <property type="term" value="P:carbohydrate metabolic process"/>
    <property type="evidence" value="ECO:0007669"/>
    <property type="project" value="InterPro"/>
</dbReference>
<dbReference type="RefSeq" id="WP_058749480.1">
    <property type="nucleotide sequence ID" value="NZ_LDRC01000032.1"/>
</dbReference>
<dbReference type="PANTHER" id="PTHR32092:SF6">
    <property type="entry name" value="ALPHA-GALACTOSIDASE"/>
    <property type="match status" value="1"/>
</dbReference>
<dbReference type="AlphaFoldDB" id="A0A147DRI2"/>
<evidence type="ECO:0000256" key="7">
    <source>
        <dbReference type="ARBA" id="ARBA00023277"/>
    </source>
</evidence>
<accession>A0A147DRI2</accession>
<reference evidence="14 15" key="1">
    <citation type="journal article" date="2016" name="Front. Microbiol.">
        <title>Genomic Resource of Rice Seed Associated Bacteria.</title>
        <authorList>
            <person name="Midha S."/>
            <person name="Bansal K."/>
            <person name="Sharma S."/>
            <person name="Kumar N."/>
            <person name="Patil P.P."/>
            <person name="Chaudhry V."/>
            <person name="Patil P.B."/>
        </authorList>
    </citation>
    <scope>NUCLEOTIDE SEQUENCE [LARGE SCALE GENOMIC DNA]</scope>
    <source>
        <strain evidence="14 15">NS359</strain>
    </source>
</reference>
<dbReference type="GO" id="GO:0046872">
    <property type="term" value="F:metal ion binding"/>
    <property type="evidence" value="ECO:0007669"/>
    <property type="project" value="UniProtKB-KW"/>
</dbReference>
<keyword evidence="4 12" id="KW-0378">Hydrolase</keyword>
<dbReference type="EMBL" id="LDRC01000032">
    <property type="protein sequence ID" value="KTR52342.1"/>
    <property type="molecule type" value="Genomic_DNA"/>
</dbReference>
<evidence type="ECO:0000256" key="3">
    <source>
        <dbReference type="ARBA" id="ARBA00022723"/>
    </source>
</evidence>
<feature type="domain" description="Glycosyl hydrolase family 4 C-terminal" evidence="13">
    <location>
        <begin position="210"/>
        <end position="415"/>
    </location>
</feature>
<comment type="similarity">
    <text evidence="2 12">Belongs to the glycosyl hydrolase 4 family.</text>
</comment>
<evidence type="ECO:0000256" key="11">
    <source>
        <dbReference type="PIRSR" id="PIRSR601088-4"/>
    </source>
</evidence>
<dbReference type="Gene3D" id="3.90.1820.10">
    <property type="entry name" value="AglA-like glucosidase"/>
    <property type="match status" value="1"/>
</dbReference>
<evidence type="ECO:0000313" key="15">
    <source>
        <dbReference type="Proteomes" id="UP000072763"/>
    </source>
</evidence>
<evidence type="ECO:0000256" key="1">
    <source>
        <dbReference type="ARBA" id="ARBA00001936"/>
    </source>
</evidence>
<dbReference type="CDD" id="cd05297">
    <property type="entry name" value="GH4_alpha_glucosidase_galactosidase"/>
    <property type="match status" value="1"/>
</dbReference>
<dbReference type="PANTHER" id="PTHR32092">
    <property type="entry name" value="6-PHOSPHO-BETA-GLUCOSIDASE-RELATED"/>
    <property type="match status" value="1"/>
</dbReference>
<dbReference type="SUPFAM" id="SSF51735">
    <property type="entry name" value="NAD(P)-binding Rossmann-fold domains"/>
    <property type="match status" value="1"/>
</dbReference>
<feature type="binding site" evidence="10">
    <location>
        <position position="214"/>
    </location>
    <ligand>
        <name>Mn(2+)</name>
        <dbReference type="ChEBI" id="CHEBI:29035"/>
    </ligand>
</feature>
<proteinExistence type="inferred from homology"/>
<feature type="binding site" evidence="10">
    <location>
        <position position="184"/>
    </location>
    <ligand>
        <name>Mn(2+)</name>
        <dbReference type="ChEBI" id="CHEBI:29035"/>
    </ligand>
</feature>
<comment type="cofactor">
    <cofactor evidence="1">
        <name>Mn(2+)</name>
        <dbReference type="ChEBI" id="CHEBI:29035"/>
    </cofactor>
</comment>
<evidence type="ECO:0000259" key="13">
    <source>
        <dbReference type="Pfam" id="PF11975"/>
    </source>
</evidence>
<dbReference type="NCBIfam" id="NF011657">
    <property type="entry name" value="PRK15076.1"/>
    <property type="match status" value="1"/>
</dbReference>
<evidence type="ECO:0000256" key="4">
    <source>
        <dbReference type="ARBA" id="ARBA00022801"/>
    </source>
</evidence>
<keyword evidence="6 10" id="KW-0464">Manganese</keyword>
<protein>
    <submittedName>
        <fullName evidence="14">Alpha-galactosidase</fullName>
    </submittedName>
</protein>